<reference evidence="13" key="1">
    <citation type="submission" date="2016-05" db="EMBL/GenBank/DDBJ databases">
        <authorList>
            <person name="Lavstsen T."/>
            <person name="Jespersen J.S."/>
        </authorList>
    </citation>
    <scope>NUCLEOTIDE SEQUENCE</scope>
    <source>
        <tissue evidence="13">Brain</tissue>
    </source>
</reference>
<dbReference type="InterPro" id="IPR038253">
    <property type="entry name" value="SRP68_N_sf"/>
</dbReference>
<dbReference type="GO" id="GO:0006614">
    <property type="term" value="P:SRP-dependent cotranslational protein targeting to membrane"/>
    <property type="evidence" value="ECO:0007669"/>
    <property type="project" value="InterPro"/>
</dbReference>
<dbReference type="Gene3D" id="1.10.3450.40">
    <property type="entry name" value="Signal recognition particle, SRP68 subunit, RNA-binding domain"/>
    <property type="match status" value="1"/>
</dbReference>
<comment type="function">
    <text evidence="12">Component of the signal recognition particle (SRP) complex, a ribonucleoprotein complex that mediates the cotranslational targeting of secretory and membrane proteins to the endoplasmic reticulum (ER). The SRP complex interacts with the signal sequence in nascent secretory and membrane proteins and directs them to the membrane of the ER.</text>
</comment>
<evidence type="ECO:0000256" key="10">
    <source>
        <dbReference type="ARBA" id="ARBA00023274"/>
    </source>
</evidence>
<dbReference type="EMBL" id="HADW01018322">
    <property type="protein sequence ID" value="SBP19722.1"/>
    <property type="molecule type" value="Transcribed_RNA"/>
</dbReference>
<dbReference type="InterPro" id="IPR034652">
    <property type="entry name" value="SRP68-RBD"/>
</dbReference>
<evidence type="ECO:0000256" key="12">
    <source>
        <dbReference type="PIRNR" id="PIRNR038995"/>
    </source>
</evidence>
<evidence type="ECO:0000256" key="5">
    <source>
        <dbReference type="ARBA" id="ARBA00022490"/>
    </source>
</evidence>
<dbReference type="GO" id="GO:0005783">
    <property type="term" value="C:endoplasmic reticulum"/>
    <property type="evidence" value="ECO:0007669"/>
    <property type="project" value="UniProtKB-SubCell"/>
</dbReference>
<dbReference type="GO" id="GO:0008312">
    <property type="term" value="F:7S RNA binding"/>
    <property type="evidence" value="ECO:0007669"/>
    <property type="project" value="InterPro"/>
</dbReference>
<gene>
    <name evidence="13" type="primary">SRP68</name>
</gene>
<sequence>MAADKQNEAKISLTEENIPEGGLGLEILQIIKESQQQHGLRHGDYQRYRGYCSRRLRRLRKTLGFKMGNRHKFVGKKVTVEMLSDSRYLLVVLMEAERAWSYAMQLKQEANTEPRKRFHLLARLRKAAKHSEKLEKLCESPRVDAKTKLEAQAYTAYLTGMVEFELQEWKRAMEAFNKCKTIYEKLASAFTEDLALLYRQRVDEISPNIRYCAYNIGDQNAINDLMQMRLTGGGGGMMAEKLEALITQARTKQAATMSEVEWRGRTVPVKMDKARIFLLGLADNEAAIAQAANEETKEHLYETLLAECRDTIQAVREELKSEAKQRERSSDSDSGKVSNLQYLHSYLTYIKLCTLVKRNESMAHTLQAKLKETEADENKRGPRPQDLIRLYDIILQSLAELSTLQGLEDDHSFQKEVSLKTLVYKAYRCFFIAQSYVLVKKWSEALVLYERVLKYAKEVQSKAKSLNNSLKDLPDVQELIAEVNAEKYSLQAAAILDTDEPPEVSSQQQVKDNTPLCDHLETFHLDTTLVGKRPHLVQFPPDFQPIPCKPLFFDLALNHVTFPPLDDKVEQKGKGGLTGYIKGIFGFGS</sequence>
<keyword evidence="7 12" id="KW-0694">RNA-binding</keyword>
<dbReference type="FunFam" id="1.10.3450.40:FF:000001">
    <property type="entry name" value="Signal recognition particle subunit SRP68"/>
    <property type="match status" value="1"/>
</dbReference>
<keyword evidence="10 12" id="KW-0687">Ribonucleoprotein</keyword>
<dbReference type="GO" id="GO:0005730">
    <property type="term" value="C:nucleolus"/>
    <property type="evidence" value="ECO:0007669"/>
    <property type="project" value="UniProtKB-SubCell"/>
</dbReference>
<evidence type="ECO:0000256" key="1">
    <source>
        <dbReference type="ARBA" id="ARBA00004240"/>
    </source>
</evidence>
<dbReference type="AlphaFoldDB" id="A0A1A7Y7Y0"/>
<evidence type="ECO:0000256" key="4">
    <source>
        <dbReference type="ARBA" id="ARBA00009352"/>
    </source>
</evidence>
<dbReference type="InterPro" id="IPR011990">
    <property type="entry name" value="TPR-like_helical_dom_sf"/>
</dbReference>
<evidence type="ECO:0000256" key="9">
    <source>
        <dbReference type="ARBA" id="ARBA00023242"/>
    </source>
</evidence>
<dbReference type="SUPFAM" id="SSF48452">
    <property type="entry name" value="TPR-like"/>
    <property type="match status" value="1"/>
</dbReference>
<dbReference type="GO" id="GO:0005829">
    <property type="term" value="C:cytosol"/>
    <property type="evidence" value="ECO:0007669"/>
    <property type="project" value="UniProtKB-ARBA"/>
</dbReference>
<keyword evidence="6" id="KW-0256">Endoplasmic reticulum</keyword>
<evidence type="ECO:0000256" key="8">
    <source>
        <dbReference type="ARBA" id="ARBA00023135"/>
    </source>
</evidence>
<dbReference type="InterPro" id="IPR026258">
    <property type="entry name" value="SRP68"/>
</dbReference>
<comment type="subcellular location">
    <subcellularLocation>
        <location evidence="2 12">Cytoplasm</location>
    </subcellularLocation>
    <subcellularLocation>
        <location evidence="1">Endoplasmic reticulum</location>
    </subcellularLocation>
    <subcellularLocation>
        <location evidence="3">Nucleus</location>
        <location evidence="3">Nucleolus</location>
    </subcellularLocation>
</comment>
<name>A0A1A7Y7Y0_9TELE</name>
<dbReference type="PIRSF" id="PIRSF038995">
    <property type="entry name" value="SRP68"/>
    <property type="match status" value="1"/>
</dbReference>
<dbReference type="EMBL" id="HADX01003992">
    <property type="protein sequence ID" value="SBP26224.1"/>
    <property type="molecule type" value="Transcribed_RNA"/>
</dbReference>
<evidence type="ECO:0000256" key="11">
    <source>
        <dbReference type="ARBA" id="ARBA00029498"/>
    </source>
</evidence>
<proteinExistence type="inferred from homology"/>
<evidence type="ECO:0000256" key="2">
    <source>
        <dbReference type="ARBA" id="ARBA00004496"/>
    </source>
</evidence>
<dbReference type="PANTHER" id="PTHR12860">
    <property type="entry name" value="SIGNAL RECOGNITION PARTICLE 68 KDA PROTEIN"/>
    <property type="match status" value="1"/>
</dbReference>
<comment type="similarity">
    <text evidence="4 12">Belongs to the SRP68 family.</text>
</comment>
<evidence type="ECO:0000313" key="13">
    <source>
        <dbReference type="EMBL" id="SBP26224.1"/>
    </source>
</evidence>
<evidence type="ECO:0000256" key="7">
    <source>
        <dbReference type="ARBA" id="ARBA00022884"/>
    </source>
</evidence>
<dbReference type="PANTHER" id="PTHR12860:SF0">
    <property type="entry name" value="SIGNAL RECOGNITION PARTICLE SUBUNIT SRP68"/>
    <property type="match status" value="1"/>
</dbReference>
<dbReference type="GO" id="GO:0030942">
    <property type="term" value="F:endoplasmic reticulum signal peptide binding"/>
    <property type="evidence" value="ECO:0007669"/>
    <property type="project" value="InterPro"/>
</dbReference>
<reference evidence="13" key="2">
    <citation type="submission" date="2016-06" db="EMBL/GenBank/DDBJ databases">
        <title>The genome of a short-lived fish provides insights into sex chromosome evolution and the genetic control of aging.</title>
        <authorList>
            <person name="Reichwald K."/>
            <person name="Felder M."/>
            <person name="Petzold A."/>
            <person name="Koch P."/>
            <person name="Groth M."/>
            <person name="Platzer M."/>
        </authorList>
    </citation>
    <scope>NUCLEOTIDE SEQUENCE</scope>
    <source>
        <tissue evidence="13">Brain</tissue>
    </source>
</reference>
<accession>A0A1A7Y7Y0</accession>
<dbReference type="GO" id="GO:0005047">
    <property type="term" value="F:signal recognition particle binding"/>
    <property type="evidence" value="ECO:0007669"/>
    <property type="project" value="InterPro"/>
</dbReference>
<organism evidence="13">
    <name type="scientific">Iconisemion striatum</name>
    <dbReference type="NCBI Taxonomy" id="60296"/>
    <lineage>
        <taxon>Eukaryota</taxon>
        <taxon>Metazoa</taxon>
        <taxon>Chordata</taxon>
        <taxon>Craniata</taxon>
        <taxon>Vertebrata</taxon>
        <taxon>Euteleostomi</taxon>
        <taxon>Actinopterygii</taxon>
        <taxon>Neopterygii</taxon>
        <taxon>Teleostei</taxon>
        <taxon>Neoteleostei</taxon>
        <taxon>Acanthomorphata</taxon>
        <taxon>Ovalentaria</taxon>
        <taxon>Atherinomorphae</taxon>
        <taxon>Cyprinodontiformes</taxon>
        <taxon>Nothobranchiidae</taxon>
        <taxon>Iconisemion</taxon>
    </lineage>
</organism>
<keyword evidence="9" id="KW-0539">Nucleus</keyword>
<protein>
    <recommendedName>
        <fullName evidence="11 12">Signal recognition particle subunit SRP68</fullName>
        <shortName evidence="12">SRP68</shortName>
    </recommendedName>
</protein>
<keyword evidence="5 12" id="KW-0963">Cytoplasm</keyword>
<keyword evidence="8 12" id="KW-0733">Signal recognition particle</keyword>
<evidence type="ECO:0000256" key="3">
    <source>
        <dbReference type="ARBA" id="ARBA00004604"/>
    </source>
</evidence>
<dbReference type="CDD" id="cd15481">
    <property type="entry name" value="SRP68-RBD"/>
    <property type="match status" value="1"/>
</dbReference>
<dbReference type="Pfam" id="PF16969">
    <property type="entry name" value="SRP68"/>
    <property type="match status" value="1"/>
</dbReference>
<evidence type="ECO:0000256" key="6">
    <source>
        <dbReference type="ARBA" id="ARBA00022824"/>
    </source>
</evidence>
<dbReference type="GO" id="GO:0005786">
    <property type="term" value="C:signal recognition particle, endoplasmic reticulum targeting"/>
    <property type="evidence" value="ECO:0007669"/>
    <property type="project" value="UniProtKB-KW"/>
</dbReference>